<evidence type="ECO:0000313" key="3">
    <source>
        <dbReference type="EMBL" id="MFC5996009.1"/>
    </source>
</evidence>
<reference evidence="4" key="1">
    <citation type="journal article" date="2019" name="Int. J. Syst. Evol. Microbiol.">
        <title>The Global Catalogue of Microorganisms (GCM) 10K type strain sequencing project: providing services to taxonomists for standard genome sequencing and annotation.</title>
        <authorList>
            <consortium name="The Broad Institute Genomics Platform"/>
            <consortium name="The Broad Institute Genome Sequencing Center for Infectious Disease"/>
            <person name="Wu L."/>
            <person name="Ma J."/>
        </authorList>
    </citation>
    <scope>NUCLEOTIDE SEQUENCE [LARGE SCALE GENOMIC DNA]</scope>
    <source>
        <strain evidence="4">CCM 8391</strain>
    </source>
</reference>
<proteinExistence type="predicted"/>
<keyword evidence="2" id="KW-1133">Transmembrane helix</keyword>
<comment type="caution">
    <text evidence="3">The sequence shown here is derived from an EMBL/GenBank/DDBJ whole genome shotgun (WGS) entry which is preliminary data.</text>
</comment>
<feature type="region of interest" description="Disordered" evidence="1">
    <location>
        <begin position="1"/>
        <end position="45"/>
    </location>
</feature>
<feature type="transmembrane region" description="Helical" evidence="2">
    <location>
        <begin position="108"/>
        <end position="137"/>
    </location>
</feature>
<accession>A0ABW1J661</accession>
<dbReference type="Proteomes" id="UP001596302">
    <property type="component" value="Unassembled WGS sequence"/>
</dbReference>
<organism evidence="3 4">
    <name type="scientific">Pseudonocardia hispaniensis</name>
    <dbReference type="NCBI Taxonomy" id="904933"/>
    <lineage>
        <taxon>Bacteria</taxon>
        <taxon>Bacillati</taxon>
        <taxon>Actinomycetota</taxon>
        <taxon>Actinomycetes</taxon>
        <taxon>Pseudonocardiales</taxon>
        <taxon>Pseudonocardiaceae</taxon>
        <taxon>Pseudonocardia</taxon>
    </lineage>
</organism>
<protein>
    <submittedName>
        <fullName evidence="3">Uncharacterized protein</fullName>
    </submittedName>
</protein>
<feature type="transmembrane region" description="Helical" evidence="2">
    <location>
        <begin position="143"/>
        <end position="163"/>
    </location>
</feature>
<sequence length="304" mass="31708">MEPPRTPGPSDGPAAHPEPPAERLPSRFEPPLRPPPPSRSSHPRARLWPRSLRGAVGAGIVGAALLLFPFQSDLGRWWVPVGLGVGTLALLTLVRLDRLLGRWTWHIAGLVLVAGLMYSTGPWAWAMAASIAVLIAGLLRLPAWKVAAVGVALCVGSGLGYGISTMRTAEQIAAQHAQTQLQNRGQLGAPRPAGVLPVLLNSIARGESAVVCNLLTEPARAPFAASVGQPDCVSAVHALAAQITAPGDYAEAQAPSVPSDDGVTTVDACRMTWRTAAPAGPQLGRLLIGRTTGPTYFVLAFAPC</sequence>
<keyword evidence="2" id="KW-0472">Membrane</keyword>
<keyword evidence="4" id="KW-1185">Reference proteome</keyword>
<dbReference type="RefSeq" id="WP_379586442.1">
    <property type="nucleotide sequence ID" value="NZ_JBHSQW010000035.1"/>
</dbReference>
<gene>
    <name evidence="3" type="ORF">ACFQE5_17525</name>
</gene>
<evidence type="ECO:0000256" key="1">
    <source>
        <dbReference type="SAM" id="MobiDB-lite"/>
    </source>
</evidence>
<dbReference type="EMBL" id="JBHSQW010000035">
    <property type="protein sequence ID" value="MFC5996009.1"/>
    <property type="molecule type" value="Genomic_DNA"/>
</dbReference>
<name>A0ABW1J661_9PSEU</name>
<evidence type="ECO:0000313" key="4">
    <source>
        <dbReference type="Proteomes" id="UP001596302"/>
    </source>
</evidence>
<keyword evidence="2" id="KW-0812">Transmembrane</keyword>
<feature type="transmembrane region" description="Helical" evidence="2">
    <location>
        <begin position="77"/>
        <end position="96"/>
    </location>
</feature>
<feature type="transmembrane region" description="Helical" evidence="2">
    <location>
        <begin position="52"/>
        <end position="71"/>
    </location>
</feature>
<evidence type="ECO:0000256" key="2">
    <source>
        <dbReference type="SAM" id="Phobius"/>
    </source>
</evidence>